<dbReference type="EMBL" id="SRME01000004">
    <property type="protein sequence ID" value="TGG87493.1"/>
    <property type="molecule type" value="Genomic_DNA"/>
</dbReference>
<proteinExistence type="inferred from homology"/>
<dbReference type="InterPro" id="IPR010230">
    <property type="entry name" value="FeS-cluster_ATPase_SufC"/>
</dbReference>
<evidence type="ECO:0000256" key="3">
    <source>
        <dbReference type="ARBA" id="ARBA00022840"/>
    </source>
</evidence>
<dbReference type="NCBIfam" id="TIGR01978">
    <property type="entry name" value="sufC"/>
    <property type="match status" value="1"/>
</dbReference>
<dbReference type="Gene3D" id="3.40.50.300">
    <property type="entry name" value="P-loop containing nucleotide triphosphate hydrolases"/>
    <property type="match status" value="1"/>
</dbReference>
<dbReference type="Proteomes" id="UP000297288">
    <property type="component" value="Unassembled WGS sequence"/>
</dbReference>
<dbReference type="GO" id="GO:0016887">
    <property type="term" value="F:ATP hydrolysis activity"/>
    <property type="evidence" value="ECO:0007669"/>
    <property type="project" value="InterPro"/>
</dbReference>
<dbReference type="SUPFAM" id="SSF52540">
    <property type="entry name" value="P-loop containing nucleoside triphosphate hydrolases"/>
    <property type="match status" value="1"/>
</dbReference>
<keyword evidence="2" id="KW-0547">Nucleotide-binding</keyword>
<dbReference type="SMART" id="SM00382">
    <property type="entry name" value="AAA"/>
    <property type="match status" value="1"/>
</dbReference>
<comment type="similarity">
    <text evidence="1">Belongs to the ABC transporter superfamily. Ycf16 family.</text>
</comment>
<dbReference type="AlphaFoldDB" id="A0A1G6M6L5"/>
<evidence type="ECO:0000313" key="5">
    <source>
        <dbReference type="EMBL" id="SDC50944.1"/>
    </source>
</evidence>
<dbReference type="Proteomes" id="UP000199322">
    <property type="component" value="Unassembled WGS sequence"/>
</dbReference>
<name>A0A1G6M6L5_9BACT</name>
<accession>A0A1G6M6L5</accession>
<dbReference type="RefSeq" id="WP_091403694.1">
    <property type="nucleotide sequence ID" value="NZ_FMYV01000004.1"/>
</dbReference>
<keyword evidence="7" id="KW-1185">Reference proteome</keyword>
<evidence type="ECO:0000313" key="8">
    <source>
        <dbReference type="Proteomes" id="UP000297288"/>
    </source>
</evidence>
<dbReference type="OrthoDB" id="9806149at2"/>
<dbReference type="InterPro" id="IPR003593">
    <property type="entry name" value="AAA+_ATPase"/>
</dbReference>
<dbReference type="CDD" id="cd03217">
    <property type="entry name" value="ABC_FeS_Assembly"/>
    <property type="match status" value="1"/>
</dbReference>
<evidence type="ECO:0000313" key="7">
    <source>
        <dbReference type="Proteomes" id="UP000199322"/>
    </source>
</evidence>
<sequence>MAHLLEIKNLKAKVIDENKMILKGVNLTVNEGEIHAIMGPNGSGKSTLANVIMGNPKFEITEGEILFKGQSILDLDTAERAKLGLFMSFQSPEEIEGVKTRQLLLNSYRNIKSEDDSSALKVNKKIMDLSDVVSLDKVFLDRYVNTGFSGGEKKKSEILQMGLLSPKLTILDEIDSGLDVDALKIVSESINKFKNENMGMLIITHYQRILNYIKPDFVHVYNDGKIISTGDADLAKEIEEKGYTMIKKEEEA</sequence>
<evidence type="ECO:0000256" key="1">
    <source>
        <dbReference type="ARBA" id="ARBA00006216"/>
    </source>
</evidence>
<dbReference type="Pfam" id="PF00005">
    <property type="entry name" value="ABC_tran"/>
    <property type="match status" value="1"/>
</dbReference>
<protein>
    <submittedName>
        <fullName evidence="5">Fe-S cluster assembly ATP-binding protein</fullName>
    </submittedName>
    <submittedName>
        <fullName evidence="6">Fe-S cluster assembly ATPase SufC</fullName>
    </submittedName>
</protein>
<dbReference type="EMBL" id="FMYV01000004">
    <property type="protein sequence ID" value="SDC50944.1"/>
    <property type="molecule type" value="Genomic_DNA"/>
</dbReference>
<reference evidence="5 7" key="1">
    <citation type="submission" date="2016-10" db="EMBL/GenBank/DDBJ databases">
        <authorList>
            <person name="de Groot N.N."/>
        </authorList>
    </citation>
    <scope>NUCLEOTIDE SEQUENCE [LARGE SCALE GENOMIC DNA]</scope>
    <source>
        <strain evidence="5 7">WG14</strain>
    </source>
</reference>
<keyword evidence="3 5" id="KW-0067">ATP-binding</keyword>
<evidence type="ECO:0000313" key="6">
    <source>
        <dbReference type="EMBL" id="TGG87493.1"/>
    </source>
</evidence>
<reference evidence="6 8" key="2">
    <citation type="submission" date="2019-04" db="EMBL/GenBank/DDBJ databases">
        <title>Draft genome sequence data and analysis of a Fermenting Bacterium, Geotoga petraea strain HO-Geo1, isolated from heavy-oil petroleum reservoir in Russia.</title>
        <authorList>
            <person name="Grouzdev D.S."/>
            <person name="Semenova E.M."/>
            <person name="Sokolova D.S."/>
            <person name="Tourova T.P."/>
            <person name="Poltaraus A.B."/>
            <person name="Nazina T.N."/>
        </authorList>
    </citation>
    <scope>NUCLEOTIDE SEQUENCE [LARGE SCALE GENOMIC DNA]</scope>
    <source>
        <strain evidence="6 8">HO-Geo1</strain>
    </source>
</reference>
<evidence type="ECO:0000259" key="4">
    <source>
        <dbReference type="PROSITE" id="PS50893"/>
    </source>
</evidence>
<dbReference type="InterPro" id="IPR003439">
    <property type="entry name" value="ABC_transporter-like_ATP-bd"/>
</dbReference>
<dbReference type="STRING" id="28234.SAMN04488588_1246"/>
<dbReference type="InterPro" id="IPR027417">
    <property type="entry name" value="P-loop_NTPase"/>
</dbReference>
<gene>
    <name evidence="6" type="primary">sufC</name>
    <name evidence="6" type="ORF">E4650_07040</name>
    <name evidence="5" type="ORF">SAMN04488588_1246</name>
</gene>
<feature type="domain" description="ABC transporter" evidence="4">
    <location>
        <begin position="5"/>
        <end position="248"/>
    </location>
</feature>
<organism evidence="5 7">
    <name type="scientific">Geotoga petraea</name>
    <dbReference type="NCBI Taxonomy" id="28234"/>
    <lineage>
        <taxon>Bacteria</taxon>
        <taxon>Thermotogati</taxon>
        <taxon>Thermotogota</taxon>
        <taxon>Thermotogae</taxon>
        <taxon>Petrotogales</taxon>
        <taxon>Petrotogaceae</taxon>
        <taxon>Geotoga</taxon>
    </lineage>
</organism>
<evidence type="ECO:0000256" key="2">
    <source>
        <dbReference type="ARBA" id="ARBA00022741"/>
    </source>
</evidence>
<dbReference type="PROSITE" id="PS50893">
    <property type="entry name" value="ABC_TRANSPORTER_2"/>
    <property type="match status" value="1"/>
</dbReference>
<dbReference type="GO" id="GO:0005524">
    <property type="term" value="F:ATP binding"/>
    <property type="evidence" value="ECO:0007669"/>
    <property type="project" value="UniProtKB-KW"/>
</dbReference>
<dbReference type="PANTHER" id="PTHR43204">
    <property type="entry name" value="ABC TRANSPORTER I FAMILY MEMBER 6, CHLOROPLASTIC"/>
    <property type="match status" value="1"/>
</dbReference>
<dbReference type="PANTHER" id="PTHR43204:SF1">
    <property type="entry name" value="ABC TRANSPORTER I FAMILY MEMBER 6, CHLOROPLASTIC"/>
    <property type="match status" value="1"/>
</dbReference>